<evidence type="ECO:0000256" key="8">
    <source>
        <dbReference type="ARBA" id="ARBA00048741"/>
    </source>
</evidence>
<comment type="pathway">
    <text evidence="1">Amino-acid biosynthesis; L-asparagine biosynthesis; L-asparagine from L-aspartate (L-Gln route): step 1/1.</text>
</comment>
<keyword evidence="5" id="KW-0067">ATP-binding</keyword>
<dbReference type="EMBL" id="JAFFZS010000002">
    <property type="protein sequence ID" value="MBN0043318.1"/>
    <property type="molecule type" value="Genomic_DNA"/>
</dbReference>
<dbReference type="SUPFAM" id="SSF56235">
    <property type="entry name" value="N-terminal nucleophile aminohydrolases (Ntn hydrolases)"/>
    <property type="match status" value="1"/>
</dbReference>
<evidence type="ECO:0000256" key="7">
    <source>
        <dbReference type="ARBA" id="ARBA00022962"/>
    </source>
</evidence>
<evidence type="ECO:0000313" key="10">
    <source>
        <dbReference type="EMBL" id="MBN0043318.1"/>
    </source>
</evidence>
<accession>A0ABS2VJQ6</accession>
<feature type="domain" description="Glutamine amidotransferase type-2" evidence="9">
    <location>
        <begin position="2"/>
        <end position="215"/>
    </location>
</feature>
<name>A0ABS2VJQ6_STRAS</name>
<dbReference type="InterPro" id="IPR014729">
    <property type="entry name" value="Rossmann-like_a/b/a_fold"/>
</dbReference>
<dbReference type="Pfam" id="PF13537">
    <property type="entry name" value="GATase_7"/>
    <property type="match status" value="1"/>
</dbReference>
<dbReference type="EC" id="6.3.5.4" evidence="3"/>
<keyword evidence="6" id="KW-0061">Asparagine biosynthesis</keyword>
<evidence type="ECO:0000256" key="1">
    <source>
        <dbReference type="ARBA" id="ARBA00005187"/>
    </source>
</evidence>
<evidence type="ECO:0000256" key="2">
    <source>
        <dbReference type="ARBA" id="ARBA00005752"/>
    </source>
</evidence>
<keyword evidence="10" id="KW-0436">Ligase</keyword>
<keyword evidence="6" id="KW-0028">Amino-acid biosynthesis</keyword>
<organism evidence="10 11">
    <name type="scientific">Streptomyces actuosus</name>
    <dbReference type="NCBI Taxonomy" id="1885"/>
    <lineage>
        <taxon>Bacteria</taxon>
        <taxon>Bacillati</taxon>
        <taxon>Actinomycetota</taxon>
        <taxon>Actinomycetes</taxon>
        <taxon>Kitasatosporales</taxon>
        <taxon>Streptomycetaceae</taxon>
        <taxon>Streptomyces</taxon>
    </lineage>
</organism>
<dbReference type="InterPro" id="IPR001962">
    <property type="entry name" value="Asn_synthase"/>
</dbReference>
<keyword evidence="4" id="KW-0547">Nucleotide-binding</keyword>
<dbReference type="RefSeq" id="WP_205381539.1">
    <property type="nucleotide sequence ID" value="NZ_JAFFZS010000002.1"/>
</dbReference>
<dbReference type="NCBIfam" id="TIGR01536">
    <property type="entry name" value="asn_synth_AEB"/>
    <property type="match status" value="1"/>
</dbReference>
<dbReference type="InterPro" id="IPR029055">
    <property type="entry name" value="Ntn_hydrolases_N"/>
</dbReference>
<evidence type="ECO:0000256" key="4">
    <source>
        <dbReference type="ARBA" id="ARBA00022741"/>
    </source>
</evidence>
<dbReference type="InterPro" id="IPR051786">
    <property type="entry name" value="ASN_synthetase/amidase"/>
</dbReference>
<evidence type="ECO:0000259" key="9">
    <source>
        <dbReference type="PROSITE" id="PS51278"/>
    </source>
</evidence>
<evidence type="ECO:0000256" key="6">
    <source>
        <dbReference type="ARBA" id="ARBA00022888"/>
    </source>
</evidence>
<keyword evidence="11" id="KW-1185">Reference proteome</keyword>
<dbReference type="PIRSF" id="PIRSF001589">
    <property type="entry name" value="Asn_synthetase_glu-h"/>
    <property type="match status" value="1"/>
</dbReference>
<dbReference type="InterPro" id="IPR006426">
    <property type="entry name" value="Asn_synth_AEB"/>
</dbReference>
<keyword evidence="7" id="KW-0315">Glutamine amidotransferase</keyword>
<evidence type="ECO:0000256" key="5">
    <source>
        <dbReference type="ARBA" id="ARBA00022840"/>
    </source>
</evidence>
<evidence type="ECO:0000313" key="11">
    <source>
        <dbReference type="Proteomes" id="UP000788262"/>
    </source>
</evidence>
<sequence length="615" mass="67968">MCGIAGWVAYAHDPAAQRSAVEAMTQTMACRGPDAGGIHYGRHVALGHRRLAVIDPAGGAQPMTAEDDGRITAVLSYSGEIYDFTALRDRLSAAGHRFGTRSDTEVVLRAYTEWGDDFVHRLNGMFALALWDERRRELLLVRDRLGIKPLYYYPTADGVLFGSEPKAILAHPRARARLGSDGLRELMTWTNTPGHAVFDGMFQVRPGHVVRVSRGGLTEQPYWRLRARPHEDDLDTTVDRVRRMLRTAVSDQTVADVPLCSLLSGGLDSSSVAAFAAQALRERNEPPLHCYSVAFAGPGRAPDPAGSGDDAGHAALLAGHVGAVHESIVLDATLLSDPSARAAVLRARDLPQGLADMDTSLYLLFKAIRQRSTVALSGEGADELFGGYPWFHDEDAVRARTFPWMHLGAAGVPRGPSFLDPALPERLKFDEYRADRYAEARAAVPVLPGEAEAEQRMRTVGHLFLTRFLPMLLERKDRMSMAVGLEVRVPFLDHALVEYVFNVPWSMKAFDGREKSLLRAAVAADLPRSVLTRRKEPYPTIADPGYDRILKDRLSELMADPAAPVRDLMDDRSAAEAHAAVQRAAPEELRFLRVGLESLLRIDDWMREYRVELVE</sequence>
<dbReference type="PANTHER" id="PTHR43284">
    <property type="entry name" value="ASPARAGINE SYNTHETASE (GLUTAMINE-HYDROLYZING)"/>
    <property type="match status" value="1"/>
</dbReference>
<dbReference type="Gene3D" id="3.40.50.620">
    <property type="entry name" value="HUPs"/>
    <property type="match status" value="1"/>
</dbReference>
<protein>
    <recommendedName>
        <fullName evidence="3">asparagine synthase (glutamine-hydrolyzing)</fullName>
        <ecNumber evidence="3">6.3.5.4</ecNumber>
    </recommendedName>
</protein>
<dbReference type="PANTHER" id="PTHR43284:SF1">
    <property type="entry name" value="ASPARAGINE SYNTHETASE"/>
    <property type="match status" value="1"/>
</dbReference>
<dbReference type="Gene3D" id="3.60.20.10">
    <property type="entry name" value="Glutamine Phosphoribosylpyrophosphate, subunit 1, domain 1"/>
    <property type="match status" value="1"/>
</dbReference>
<dbReference type="GO" id="GO:0004066">
    <property type="term" value="F:asparagine synthase (glutamine-hydrolyzing) activity"/>
    <property type="evidence" value="ECO:0007669"/>
    <property type="project" value="UniProtKB-EC"/>
</dbReference>
<dbReference type="Proteomes" id="UP000788262">
    <property type="component" value="Unassembled WGS sequence"/>
</dbReference>
<dbReference type="InterPro" id="IPR033738">
    <property type="entry name" value="AsnB_N"/>
</dbReference>
<proteinExistence type="inferred from homology"/>
<comment type="caution">
    <text evidence="10">The sequence shown here is derived from an EMBL/GenBank/DDBJ whole genome shotgun (WGS) entry which is preliminary data.</text>
</comment>
<dbReference type="Pfam" id="PF00733">
    <property type="entry name" value="Asn_synthase"/>
    <property type="match status" value="1"/>
</dbReference>
<dbReference type="InterPro" id="IPR017932">
    <property type="entry name" value="GATase_2_dom"/>
</dbReference>
<dbReference type="SUPFAM" id="SSF52402">
    <property type="entry name" value="Adenine nucleotide alpha hydrolases-like"/>
    <property type="match status" value="1"/>
</dbReference>
<comment type="catalytic activity">
    <reaction evidence="8">
        <text>L-aspartate + L-glutamine + ATP + H2O = L-asparagine + L-glutamate + AMP + diphosphate + H(+)</text>
        <dbReference type="Rhea" id="RHEA:12228"/>
        <dbReference type="ChEBI" id="CHEBI:15377"/>
        <dbReference type="ChEBI" id="CHEBI:15378"/>
        <dbReference type="ChEBI" id="CHEBI:29985"/>
        <dbReference type="ChEBI" id="CHEBI:29991"/>
        <dbReference type="ChEBI" id="CHEBI:30616"/>
        <dbReference type="ChEBI" id="CHEBI:33019"/>
        <dbReference type="ChEBI" id="CHEBI:58048"/>
        <dbReference type="ChEBI" id="CHEBI:58359"/>
        <dbReference type="ChEBI" id="CHEBI:456215"/>
        <dbReference type="EC" id="6.3.5.4"/>
    </reaction>
</comment>
<comment type="similarity">
    <text evidence="2">Belongs to the asparagine synthetase family.</text>
</comment>
<reference evidence="10 11" key="1">
    <citation type="submission" date="2021-02" db="EMBL/GenBank/DDBJ databases">
        <title>Whole genome sequencing of Streptomyces actuosus VRA1.</title>
        <authorList>
            <person name="Sen G."/>
            <person name="Sen A."/>
        </authorList>
    </citation>
    <scope>NUCLEOTIDE SEQUENCE [LARGE SCALE GENOMIC DNA]</scope>
    <source>
        <strain evidence="10 11">VRA1</strain>
    </source>
</reference>
<dbReference type="CDD" id="cd00712">
    <property type="entry name" value="AsnB"/>
    <property type="match status" value="1"/>
</dbReference>
<gene>
    <name evidence="10" type="primary">asnB</name>
    <name evidence="10" type="ORF">JS756_04240</name>
</gene>
<evidence type="ECO:0000256" key="3">
    <source>
        <dbReference type="ARBA" id="ARBA00012737"/>
    </source>
</evidence>
<dbReference type="PROSITE" id="PS51278">
    <property type="entry name" value="GATASE_TYPE_2"/>
    <property type="match status" value="1"/>
</dbReference>
<dbReference type="CDD" id="cd01991">
    <property type="entry name" value="Asn_synthase_B_C"/>
    <property type="match status" value="1"/>
</dbReference>